<organism evidence="1 2">
    <name type="scientific">Anoxybacterium hadale</name>
    <dbReference type="NCBI Taxonomy" id="3408580"/>
    <lineage>
        <taxon>Bacteria</taxon>
        <taxon>Bacillati</taxon>
        <taxon>Bacillota</taxon>
        <taxon>Clostridia</taxon>
        <taxon>Peptostreptococcales</taxon>
        <taxon>Anaerovoracaceae</taxon>
        <taxon>Anoxybacterium</taxon>
    </lineage>
</organism>
<sequence length="294" mass="33290">MHFTGTIWRPPYEANSALLQVTAGCTHHDCKFCSLYADLPFKFRISPMSEVAEDLQELRAYHSCAERIFLTGANPFALSVDKLTEIAQKVHQYLPRVKSIGCFSRVTDITPKTLEQLKELRQLGYDGVIIGTETGDDDTLRFMRKGYQSKDIIEQLNRLDEAKITYHISYLNGLSGAGNSPKAALNTAEIYNQINPVSLSIVALTIFPESDLFTEIKNGTFTETGELEKLQEQKTLIENLTTQTTLYANTVSNTAPMVGKLCQDKEKMIKHLQYAIDNIDESELKRYRKNIRHL</sequence>
<evidence type="ECO:0000313" key="1">
    <source>
        <dbReference type="EMBL" id="QOX63024.1"/>
    </source>
</evidence>
<keyword evidence="2" id="KW-1185">Reference proteome</keyword>
<accession>A0ACD1A9N4</accession>
<proteinExistence type="predicted"/>
<evidence type="ECO:0000313" key="2">
    <source>
        <dbReference type="Proteomes" id="UP000594014"/>
    </source>
</evidence>
<name>A0ACD1A9N4_9FIRM</name>
<dbReference type="Proteomes" id="UP000594014">
    <property type="component" value="Chromosome"/>
</dbReference>
<gene>
    <name evidence="1" type="ORF">FRZ06_06535</name>
</gene>
<reference evidence="1" key="1">
    <citation type="submission" date="2019-08" db="EMBL/GenBank/DDBJ databases">
        <title>Genome sequence of Clostridiales bacterium MT110.</title>
        <authorList>
            <person name="Cao J."/>
        </authorList>
    </citation>
    <scope>NUCLEOTIDE SEQUENCE</scope>
    <source>
        <strain evidence="1">MT110</strain>
    </source>
</reference>
<dbReference type="EMBL" id="CP042469">
    <property type="protein sequence ID" value="QOX63024.1"/>
    <property type="molecule type" value="Genomic_DNA"/>
</dbReference>
<protein>
    <submittedName>
        <fullName evidence="1">Radical SAM protein</fullName>
    </submittedName>
</protein>